<dbReference type="FunFam" id="3.40.50.10490:FF:000002">
    <property type="entry name" value="Glutamine--fructose-6-phosphate aminotransferase [isomerizing]"/>
    <property type="match status" value="1"/>
</dbReference>
<dbReference type="NCBIfam" id="TIGR01135">
    <property type="entry name" value="glmS"/>
    <property type="match status" value="1"/>
</dbReference>
<evidence type="ECO:0000256" key="6">
    <source>
        <dbReference type="ARBA" id="ARBA00022576"/>
    </source>
</evidence>
<dbReference type="EMBL" id="CP077091">
    <property type="protein sequence ID" value="QXI15749.1"/>
    <property type="molecule type" value="Genomic_DNA"/>
</dbReference>
<evidence type="ECO:0000256" key="1">
    <source>
        <dbReference type="ARBA" id="ARBA00001031"/>
    </source>
</evidence>
<gene>
    <name evidence="10 13" type="primary">glmS</name>
    <name evidence="13" type="ORF">HU739_017725</name>
</gene>
<dbReference type="InterPro" id="IPR046348">
    <property type="entry name" value="SIS_dom_sf"/>
</dbReference>
<evidence type="ECO:0000259" key="12">
    <source>
        <dbReference type="PROSITE" id="PS51464"/>
    </source>
</evidence>
<dbReference type="CDD" id="cd00714">
    <property type="entry name" value="GFAT"/>
    <property type="match status" value="1"/>
</dbReference>
<feature type="domain" description="SIS" evidence="12">
    <location>
        <begin position="286"/>
        <end position="426"/>
    </location>
</feature>
<keyword evidence="14" id="KW-1185">Reference proteome</keyword>
<evidence type="ECO:0000256" key="2">
    <source>
        <dbReference type="ARBA" id="ARBA00004496"/>
    </source>
</evidence>
<feature type="domain" description="SIS" evidence="12">
    <location>
        <begin position="459"/>
        <end position="600"/>
    </location>
</feature>
<comment type="catalytic activity">
    <reaction evidence="1 10">
        <text>D-fructose 6-phosphate + L-glutamine = D-glucosamine 6-phosphate + L-glutamate</text>
        <dbReference type="Rhea" id="RHEA:13237"/>
        <dbReference type="ChEBI" id="CHEBI:29985"/>
        <dbReference type="ChEBI" id="CHEBI:58359"/>
        <dbReference type="ChEBI" id="CHEBI:58725"/>
        <dbReference type="ChEBI" id="CHEBI:61527"/>
        <dbReference type="EC" id="2.6.1.16"/>
    </reaction>
</comment>
<dbReference type="CDD" id="cd05008">
    <property type="entry name" value="SIS_GlmS_GlmD_1"/>
    <property type="match status" value="1"/>
</dbReference>
<dbReference type="RefSeq" id="WP_186546215.1">
    <property type="nucleotide sequence ID" value="NZ_CP077091.1"/>
</dbReference>
<keyword evidence="8" id="KW-0677">Repeat</keyword>
<dbReference type="InterPro" id="IPR017932">
    <property type="entry name" value="GATase_2_dom"/>
</dbReference>
<dbReference type="KEGG" id="phv:HU739_017725"/>
<proteinExistence type="inferred from homology"/>
<accession>A0A9E6NWQ8</accession>
<dbReference type="GO" id="GO:0005975">
    <property type="term" value="P:carbohydrate metabolic process"/>
    <property type="evidence" value="ECO:0007669"/>
    <property type="project" value="UniProtKB-UniRule"/>
</dbReference>
<dbReference type="InterPro" id="IPR029055">
    <property type="entry name" value="Ntn_hydrolases_N"/>
</dbReference>
<dbReference type="Gene3D" id="3.40.50.10490">
    <property type="entry name" value="Glucose-6-phosphate isomerase like protein, domain 1"/>
    <property type="match status" value="2"/>
</dbReference>
<evidence type="ECO:0000313" key="13">
    <source>
        <dbReference type="EMBL" id="QXI15749.1"/>
    </source>
</evidence>
<dbReference type="InterPro" id="IPR047084">
    <property type="entry name" value="GFAT_N"/>
</dbReference>
<dbReference type="FunFam" id="3.60.20.10:FF:000006">
    <property type="entry name" value="Glutamine--fructose-6-phosphate aminotransferase [isomerizing]"/>
    <property type="match status" value="1"/>
</dbReference>
<dbReference type="SUPFAM" id="SSF56235">
    <property type="entry name" value="N-terminal nucleophile aminohydrolases (Ntn hydrolases)"/>
    <property type="match status" value="1"/>
</dbReference>
<dbReference type="PANTHER" id="PTHR10937">
    <property type="entry name" value="GLUCOSAMINE--FRUCTOSE-6-PHOSPHATE AMINOTRANSFERASE, ISOMERIZING"/>
    <property type="match status" value="1"/>
</dbReference>
<evidence type="ECO:0000259" key="11">
    <source>
        <dbReference type="PROSITE" id="PS51278"/>
    </source>
</evidence>
<evidence type="ECO:0000256" key="8">
    <source>
        <dbReference type="ARBA" id="ARBA00022737"/>
    </source>
</evidence>
<dbReference type="PANTHER" id="PTHR10937:SF0">
    <property type="entry name" value="GLUTAMINE--FRUCTOSE-6-PHOSPHATE TRANSAMINASE (ISOMERIZING)"/>
    <property type="match status" value="1"/>
</dbReference>
<evidence type="ECO:0000256" key="9">
    <source>
        <dbReference type="ARBA" id="ARBA00022962"/>
    </source>
</evidence>
<dbReference type="GO" id="GO:0097367">
    <property type="term" value="F:carbohydrate derivative binding"/>
    <property type="evidence" value="ECO:0007669"/>
    <property type="project" value="InterPro"/>
</dbReference>
<dbReference type="SUPFAM" id="SSF53697">
    <property type="entry name" value="SIS domain"/>
    <property type="match status" value="1"/>
</dbReference>
<dbReference type="InterPro" id="IPR035466">
    <property type="entry name" value="GlmS/AgaS_SIS"/>
</dbReference>
<dbReference type="GO" id="GO:0006047">
    <property type="term" value="P:UDP-N-acetylglucosamine metabolic process"/>
    <property type="evidence" value="ECO:0007669"/>
    <property type="project" value="TreeGrafter"/>
</dbReference>
<feature type="active site" description="Nucleophile; for GATase activity" evidence="10">
    <location>
        <position position="2"/>
    </location>
</feature>
<evidence type="ECO:0000313" key="14">
    <source>
        <dbReference type="Proteomes" id="UP000631521"/>
    </source>
</evidence>
<feature type="domain" description="Glutamine amidotransferase type-2" evidence="11">
    <location>
        <begin position="2"/>
        <end position="218"/>
    </location>
</feature>
<evidence type="ECO:0000256" key="5">
    <source>
        <dbReference type="ARBA" id="ARBA00022490"/>
    </source>
</evidence>
<dbReference type="Pfam" id="PF13522">
    <property type="entry name" value="GATase_6"/>
    <property type="match status" value="1"/>
</dbReference>
<feature type="active site" description="For Fru-6P isomerization activity" evidence="10">
    <location>
        <position position="605"/>
    </location>
</feature>
<dbReference type="Gene3D" id="3.60.20.10">
    <property type="entry name" value="Glutamine Phosphoribosylpyrophosphate, subunit 1, domain 1"/>
    <property type="match status" value="1"/>
</dbReference>
<dbReference type="GO" id="GO:0006002">
    <property type="term" value="P:fructose 6-phosphate metabolic process"/>
    <property type="evidence" value="ECO:0007669"/>
    <property type="project" value="TreeGrafter"/>
</dbReference>
<dbReference type="HAMAP" id="MF_00164">
    <property type="entry name" value="GlmS"/>
    <property type="match status" value="1"/>
</dbReference>
<keyword evidence="6 10" id="KW-0032">Aminotransferase</keyword>
<sequence>MCGIVGAVAERNITAILLEGLKRLEYRGYDSAGVAVLTNDATLERMRRPGKVSELDAALAEHPLVGRLGIAHTRWATHGAPCERNAHPHFSGDIAVVHNGIIENHEALREQLKALGYVFTSDTDTEVIAHLLTHKLKDQPDLTVALKATVKELHGAYGLAVINARQPDRLVAARSGSPLVIGLGLGENFLASDQLALRQVTDRFMYLEEGDIAEIRRDSVQIWDITGKAVERQTVQYSDGAEAADKGEFRHYMLKEIHEQPAVVQRTLEGRLSDQQVLVQAFGPQAPELFAKVRNVQIVACGTSYHAGMVARYWLEELAGIPCQVEVASEFRYRKVVVQPDTLFVTISQSGETADTLAALRNAKELGFLASLAICNVGISSLVRESDLTLLTQAGREIGVASTKAFTTQLVGLLLLTLSLGQVRGTLGQGVEATLVEELRRLPTRLGEALAMDSTVEKIAELFAEKNHTLFLGRGAQFPVAMEGALKLKEISYIHAEAYPAGELKHGPLALVDNDMPVVTVAPNNELLEKLKSNLQEVRARGGELVVFADEKAGMTNGEGTHVVQMPHIHDILSPILYTIPLQLLSYYVAVLKGTDVDQPRNLAKSVTVE</sequence>
<evidence type="ECO:0000256" key="3">
    <source>
        <dbReference type="ARBA" id="ARBA00012916"/>
    </source>
</evidence>
<keyword evidence="7 10" id="KW-0808">Transferase</keyword>
<dbReference type="InterPro" id="IPR035490">
    <property type="entry name" value="GlmS/FrlB_SIS"/>
</dbReference>
<dbReference type="GO" id="GO:0005829">
    <property type="term" value="C:cytosol"/>
    <property type="evidence" value="ECO:0007669"/>
    <property type="project" value="TreeGrafter"/>
</dbReference>
<dbReference type="InterPro" id="IPR001347">
    <property type="entry name" value="SIS_dom"/>
</dbReference>
<dbReference type="NCBIfam" id="NF001484">
    <property type="entry name" value="PRK00331.1"/>
    <property type="match status" value="1"/>
</dbReference>
<dbReference type="Proteomes" id="UP000631521">
    <property type="component" value="Chromosome"/>
</dbReference>
<dbReference type="PROSITE" id="PS51464">
    <property type="entry name" value="SIS"/>
    <property type="match status" value="2"/>
</dbReference>
<evidence type="ECO:0000256" key="10">
    <source>
        <dbReference type="HAMAP-Rule" id="MF_00164"/>
    </source>
</evidence>
<keyword evidence="9" id="KW-0315">Glutamine amidotransferase</keyword>
<keyword evidence="5 10" id="KW-0963">Cytoplasm</keyword>
<reference evidence="13 14" key="2">
    <citation type="journal article" date="2021" name="Microorganisms">
        <title>The Ever-Expanding Pseudomonas Genus: Description of 43 New Species and Partition of the Pseudomonas putida Group.</title>
        <authorList>
            <person name="Girard L."/>
            <person name="Lood C."/>
            <person name="Hofte M."/>
            <person name="Vandamme P."/>
            <person name="Rokni-Zadeh H."/>
            <person name="van Noort V."/>
            <person name="Lavigne R."/>
            <person name="De Mot R."/>
        </authorList>
    </citation>
    <scope>NUCLEOTIDE SEQUENCE [LARGE SCALE GENOMIC DNA]</scope>
    <source>
        <strain evidence="13 14">SWRI65</strain>
    </source>
</reference>
<dbReference type="FunFam" id="3.40.50.10490:FF:000001">
    <property type="entry name" value="Glutamine--fructose-6-phosphate aminotransferase [isomerizing]"/>
    <property type="match status" value="1"/>
</dbReference>
<evidence type="ECO:0000256" key="4">
    <source>
        <dbReference type="ARBA" id="ARBA00016090"/>
    </source>
</evidence>
<dbReference type="InterPro" id="IPR005855">
    <property type="entry name" value="GFAT"/>
</dbReference>
<dbReference type="AlphaFoldDB" id="A0A9E6NWQ8"/>
<reference evidence="13 14" key="1">
    <citation type="journal article" date="2020" name="Microorganisms">
        <title>Reliable Identification of Environmental Pseudomonas Isolates Using the rpoD Gene.</title>
        <authorList>
            <consortium name="The Broad Institute Genome Sequencing Platform"/>
            <person name="Girard L."/>
            <person name="Lood C."/>
            <person name="Rokni-Zadeh H."/>
            <person name="van Noort V."/>
            <person name="Lavigne R."/>
            <person name="De Mot R."/>
        </authorList>
    </citation>
    <scope>NUCLEOTIDE SEQUENCE [LARGE SCALE GENOMIC DNA]</scope>
    <source>
        <strain evidence="13 14">SWRI65</strain>
    </source>
</reference>
<dbReference type="Pfam" id="PF01380">
    <property type="entry name" value="SIS"/>
    <property type="match status" value="2"/>
</dbReference>
<evidence type="ECO:0000256" key="7">
    <source>
        <dbReference type="ARBA" id="ARBA00022679"/>
    </source>
</evidence>
<comment type="function">
    <text evidence="10">Catalyzes the first step in hexosamine metabolism, converting fructose-6P into glucosamine-6P using glutamine as a nitrogen source.</text>
</comment>
<dbReference type="GO" id="GO:0046349">
    <property type="term" value="P:amino sugar biosynthetic process"/>
    <property type="evidence" value="ECO:0007669"/>
    <property type="project" value="UniProtKB-ARBA"/>
</dbReference>
<dbReference type="PROSITE" id="PS51278">
    <property type="entry name" value="GATASE_TYPE_2"/>
    <property type="match status" value="1"/>
</dbReference>
<dbReference type="GO" id="GO:0006487">
    <property type="term" value="P:protein N-linked glycosylation"/>
    <property type="evidence" value="ECO:0007669"/>
    <property type="project" value="TreeGrafter"/>
</dbReference>
<feature type="initiator methionine" description="Removed" evidence="10">
    <location>
        <position position="1"/>
    </location>
</feature>
<protein>
    <recommendedName>
        <fullName evidence="4 10">Glutamine--fructose-6-phosphate aminotransferase [isomerizing]</fullName>
        <ecNumber evidence="3 10">2.6.1.16</ecNumber>
    </recommendedName>
    <alternativeName>
        <fullName evidence="10">D-fructose-6-phosphate amidotransferase</fullName>
    </alternativeName>
    <alternativeName>
        <fullName evidence="10">GFAT</fullName>
    </alternativeName>
    <alternativeName>
        <fullName evidence="10">Glucosamine-6-phosphate synthase</fullName>
    </alternativeName>
    <alternativeName>
        <fullName evidence="10">Hexosephosphate aminotransferase</fullName>
    </alternativeName>
    <alternativeName>
        <fullName evidence="10">L-glutamine--D-fructose-6-phosphate amidotransferase</fullName>
    </alternativeName>
</protein>
<dbReference type="CDD" id="cd05009">
    <property type="entry name" value="SIS_GlmS_GlmD_2"/>
    <property type="match status" value="1"/>
</dbReference>
<dbReference type="GO" id="GO:0004360">
    <property type="term" value="F:glutamine-fructose-6-phosphate transaminase (isomerizing) activity"/>
    <property type="evidence" value="ECO:0007669"/>
    <property type="project" value="UniProtKB-UniRule"/>
</dbReference>
<organism evidence="13 14">
    <name type="scientific">Pseudomonas hamedanensis</name>
    <dbReference type="NCBI Taxonomy" id="2745504"/>
    <lineage>
        <taxon>Bacteria</taxon>
        <taxon>Pseudomonadati</taxon>
        <taxon>Pseudomonadota</taxon>
        <taxon>Gammaproteobacteria</taxon>
        <taxon>Pseudomonadales</taxon>
        <taxon>Pseudomonadaceae</taxon>
        <taxon>Pseudomonas</taxon>
    </lineage>
</organism>
<comment type="subcellular location">
    <subcellularLocation>
        <location evidence="2 10">Cytoplasm</location>
    </subcellularLocation>
</comment>
<dbReference type="EC" id="2.6.1.16" evidence="3 10"/>
<name>A0A9E6NWQ8_9PSED</name>
<comment type="subunit">
    <text evidence="10">Homodimer.</text>
</comment>